<gene>
    <name evidence="1" type="ORF">TM448A06729_0002</name>
    <name evidence="2" type="ORF">TM448B04590_0010</name>
</gene>
<accession>A0A6H2A6B1</accession>
<name>A0A6H2A6B1_9ZZZZ</name>
<organism evidence="1">
    <name type="scientific">viral metagenome</name>
    <dbReference type="NCBI Taxonomy" id="1070528"/>
    <lineage>
        <taxon>unclassified sequences</taxon>
        <taxon>metagenomes</taxon>
        <taxon>organismal metagenomes</taxon>
    </lineage>
</organism>
<evidence type="ECO:0000313" key="1">
    <source>
        <dbReference type="EMBL" id="QJA55085.1"/>
    </source>
</evidence>
<proteinExistence type="predicted"/>
<evidence type="ECO:0000313" key="2">
    <source>
        <dbReference type="EMBL" id="QJI03501.1"/>
    </source>
</evidence>
<dbReference type="EMBL" id="MT144566">
    <property type="protein sequence ID" value="QJA55085.1"/>
    <property type="molecule type" value="Genomic_DNA"/>
</dbReference>
<reference evidence="1" key="1">
    <citation type="submission" date="2020-03" db="EMBL/GenBank/DDBJ databases">
        <title>The deep terrestrial virosphere.</title>
        <authorList>
            <person name="Holmfeldt K."/>
            <person name="Nilsson E."/>
            <person name="Simone D."/>
            <person name="Lopez-Fernandez M."/>
            <person name="Wu X."/>
            <person name="de Brujin I."/>
            <person name="Lundin D."/>
            <person name="Andersson A."/>
            <person name="Bertilsson S."/>
            <person name="Dopson M."/>
        </authorList>
    </citation>
    <scope>NUCLEOTIDE SEQUENCE</scope>
    <source>
        <strain evidence="1">TM448A06729</strain>
        <strain evidence="2">TM448B04590</strain>
    </source>
</reference>
<dbReference type="EMBL" id="MT145093">
    <property type="protein sequence ID" value="QJI03501.1"/>
    <property type="molecule type" value="Genomic_DNA"/>
</dbReference>
<protein>
    <submittedName>
        <fullName evidence="1">Uncharacterized protein</fullName>
    </submittedName>
</protein>
<sequence length="58" mass="6489">MKGTVVDCVKMPGDRGGGNGYIVKAEDGKLELWSEEALEFEDTQKENEWRKGHGLPPR</sequence>
<dbReference type="AlphaFoldDB" id="A0A6H2A6B1"/>